<dbReference type="Proteomes" id="UP000002488">
    <property type="component" value="Unassembled WGS sequence"/>
</dbReference>
<gene>
    <name evidence="2" type="ORF">GL50581_1639</name>
</gene>
<proteinExistence type="predicted"/>
<dbReference type="OrthoDB" id="10255026at2759"/>
<feature type="compositionally biased region" description="Basic and acidic residues" evidence="1">
    <location>
        <begin position="86"/>
        <end position="97"/>
    </location>
</feature>
<protein>
    <recommendedName>
        <fullName evidence="4">EF-hand domain-containing protein</fullName>
    </recommendedName>
</protein>
<feature type="region of interest" description="Disordered" evidence="1">
    <location>
        <begin position="21"/>
        <end position="104"/>
    </location>
</feature>
<accession>C6LSA3</accession>
<evidence type="ECO:0008006" key="4">
    <source>
        <dbReference type="Google" id="ProtNLM"/>
    </source>
</evidence>
<dbReference type="Gene3D" id="1.10.238.10">
    <property type="entry name" value="EF-hand"/>
    <property type="match status" value="1"/>
</dbReference>
<feature type="compositionally biased region" description="Polar residues" evidence="1">
    <location>
        <begin position="70"/>
        <end position="85"/>
    </location>
</feature>
<evidence type="ECO:0000313" key="3">
    <source>
        <dbReference type="Proteomes" id="UP000002488"/>
    </source>
</evidence>
<evidence type="ECO:0000313" key="2">
    <source>
        <dbReference type="EMBL" id="EET01091.1"/>
    </source>
</evidence>
<dbReference type="SUPFAM" id="SSF47473">
    <property type="entry name" value="EF-hand"/>
    <property type="match status" value="1"/>
</dbReference>
<dbReference type="EMBL" id="ACGJ01002183">
    <property type="protein sequence ID" value="EET01091.1"/>
    <property type="molecule type" value="Genomic_DNA"/>
</dbReference>
<dbReference type="VEuPathDB" id="GiardiaDB:GL50581_1639"/>
<evidence type="ECO:0000256" key="1">
    <source>
        <dbReference type="SAM" id="MobiDB-lite"/>
    </source>
</evidence>
<organism evidence="2 3">
    <name type="scientific">Giardia intestinalis (strain ATCC 50581 / GS clone H7)</name>
    <name type="common">Giardia lamblia</name>
    <dbReference type="NCBI Taxonomy" id="598745"/>
    <lineage>
        <taxon>Eukaryota</taxon>
        <taxon>Metamonada</taxon>
        <taxon>Diplomonadida</taxon>
        <taxon>Hexamitidae</taxon>
        <taxon>Giardiinae</taxon>
        <taxon>Giardia</taxon>
    </lineage>
</organism>
<name>C6LSA3_GIAIB</name>
<comment type="caution">
    <text evidence="2">The sequence shown here is derived from an EMBL/GenBank/DDBJ whole genome shotgun (WGS) entry which is preliminary data.</text>
</comment>
<reference evidence="2 3" key="1">
    <citation type="journal article" date="2009" name="PLoS Pathog.">
        <title>Draft genome sequencing of giardia intestinalis assemblage B isolate GS: is human giardiasis caused by two different species?</title>
        <authorList>
            <person name="Franzen O."/>
            <person name="Jerlstrom-Hultqvist J."/>
            <person name="Castro E."/>
            <person name="Sherwood E."/>
            <person name="Ankarklev J."/>
            <person name="Reiner D.S."/>
            <person name="Palm D."/>
            <person name="Andersson J.O."/>
            <person name="Andersson B."/>
            <person name="Svard S.G."/>
        </authorList>
    </citation>
    <scope>NUCLEOTIDE SEQUENCE [LARGE SCALE GENOMIC DNA]</scope>
    <source>
        <strain evidence="3">ATCC 50581 / GS clone H7</strain>
    </source>
</reference>
<sequence length="565" mass="63477">MGLAGSRQDEDMFLSMLSPSQKARLLKRRSSPKSFSSSSQQKNALQKRLQSHSPNGKPRAKPNAILSLIPESSPTQSRQLQPTFQDSDKKFTKDHQRGTLGHTRTSSPLCNDGLYSDFSFFAFRPAEIAHDFHVLDLHGNGSISRQILGKALSKQFTRYDVVCTGTLYKLSATLEDFWFVWEYTGFETITCEAYVRICYFLYRLPKVRAFPHLLSYYLYDTNYSQCLSVDAFINAFTALNISVPVIKDKIRDYERSHRTSKKGTFSEEDFIYICSTLKISTKKQQLVDQYISKLQTLDSLPLLITKYKLDPLALAQPSHSTNADSSNCIGAALAYFYSISGTVYDDCTLTVSNLKEFNKLRTKEFISKICDEYQSYIDTINVPRSPLTRVAAAERDKGNEEWSSTSSGSVVEVLAPLFKVADEDLKASALYTPDANSDKPDTIDLESFNTPLGPTMKISLGLDAQDALSETRSVIYSFEVDINGRLQRISNCDGKEKSCSHKSSAIMGDDLSRRLAMIATVHVPKGYTRETDFEGDNEVIIARSGSFYTYKDADKLQLIAQFHGL</sequence>
<dbReference type="OMA" id="MIATVHV"/>
<dbReference type="AlphaFoldDB" id="C6LSA3"/>
<dbReference type="InterPro" id="IPR011992">
    <property type="entry name" value="EF-hand-dom_pair"/>
</dbReference>